<accession>A0A2R6RPS4</accession>
<name>A0A2R6RPS4_9APHY</name>
<feature type="non-terminal residue" evidence="1">
    <location>
        <position position="1"/>
    </location>
</feature>
<gene>
    <name evidence="1" type="ORF">PHLCEN_2v2213</name>
</gene>
<protein>
    <submittedName>
        <fullName evidence="1">Uncharacterized protein</fullName>
    </submittedName>
</protein>
<evidence type="ECO:0000313" key="1">
    <source>
        <dbReference type="EMBL" id="PSS32021.1"/>
    </source>
</evidence>
<comment type="caution">
    <text evidence="1">The sequence shown here is derived from an EMBL/GenBank/DDBJ whole genome shotgun (WGS) entry which is preliminary data.</text>
</comment>
<dbReference type="Proteomes" id="UP000186601">
    <property type="component" value="Unassembled WGS sequence"/>
</dbReference>
<sequence>ETALHLHLPFRAPKLIASLVLSGTLLDPQDFSFEGVRDKNRKNHVFTVHLADLVDGTSLLKKWE</sequence>
<evidence type="ECO:0000313" key="2">
    <source>
        <dbReference type="Proteomes" id="UP000186601"/>
    </source>
</evidence>
<organism evidence="1 2">
    <name type="scientific">Hermanssonia centrifuga</name>
    <dbReference type="NCBI Taxonomy" id="98765"/>
    <lineage>
        <taxon>Eukaryota</taxon>
        <taxon>Fungi</taxon>
        <taxon>Dikarya</taxon>
        <taxon>Basidiomycota</taxon>
        <taxon>Agaricomycotina</taxon>
        <taxon>Agaricomycetes</taxon>
        <taxon>Polyporales</taxon>
        <taxon>Meruliaceae</taxon>
        <taxon>Hermanssonia</taxon>
    </lineage>
</organism>
<proteinExistence type="predicted"/>
<dbReference type="OrthoDB" id="3267102at2759"/>
<dbReference type="EMBL" id="MLYV02000205">
    <property type="protein sequence ID" value="PSS32021.1"/>
    <property type="molecule type" value="Genomic_DNA"/>
</dbReference>
<dbReference type="AlphaFoldDB" id="A0A2R6RPS4"/>
<keyword evidence="2" id="KW-1185">Reference proteome</keyword>
<reference evidence="1 2" key="1">
    <citation type="submission" date="2018-02" db="EMBL/GenBank/DDBJ databases">
        <title>Genome sequence of the basidiomycete white-rot fungus Phlebia centrifuga.</title>
        <authorList>
            <person name="Granchi Z."/>
            <person name="Peng M."/>
            <person name="de Vries R.P."/>
            <person name="Hilden K."/>
            <person name="Makela M.R."/>
            <person name="Grigoriev I."/>
            <person name="Riley R."/>
        </authorList>
    </citation>
    <scope>NUCLEOTIDE SEQUENCE [LARGE SCALE GENOMIC DNA]</scope>
    <source>
        <strain evidence="1 2">FBCC195</strain>
    </source>
</reference>